<proteinExistence type="predicted"/>
<reference evidence="1 2" key="1">
    <citation type="journal article" date="2023" name="Plants (Basel)">
        <title>Bridging the Gap: Combining Genomics and Transcriptomics Approaches to Understand Stylosanthes scabra, an Orphan Legume from the Brazilian Caatinga.</title>
        <authorList>
            <person name="Ferreira-Neto J.R.C."/>
            <person name="da Silva M.D."/>
            <person name="Binneck E."/>
            <person name="de Melo N.F."/>
            <person name="da Silva R.H."/>
            <person name="de Melo A.L.T.M."/>
            <person name="Pandolfi V."/>
            <person name="Bustamante F.O."/>
            <person name="Brasileiro-Vidal A.C."/>
            <person name="Benko-Iseppon A.M."/>
        </authorList>
    </citation>
    <scope>NUCLEOTIDE SEQUENCE [LARGE SCALE GENOMIC DNA]</scope>
    <source>
        <tissue evidence="1">Leaves</tissue>
    </source>
</reference>
<comment type="caution">
    <text evidence="1">The sequence shown here is derived from an EMBL/GenBank/DDBJ whole genome shotgun (WGS) entry which is preliminary data.</text>
</comment>
<dbReference type="EMBL" id="JASCZI010122770">
    <property type="protein sequence ID" value="MED6164719.1"/>
    <property type="molecule type" value="Genomic_DNA"/>
</dbReference>
<sequence length="83" mass="9770">GVKIIFKVGLALLKYCHDDLIKLPFEKLIHALKNFPPDAMDPDTLLPLAYSIKVSSRLEELRQEYRRRMEGLKTCMHLEEWKD</sequence>
<dbReference type="SUPFAM" id="SSF47923">
    <property type="entry name" value="Ypt/Rab-GAP domain of gyp1p"/>
    <property type="match status" value="1"/>
</dbReference>
<accession>A0ABU6UUG4</accession>
<dbReference type="InterPro" id="IPR050302">
    <property type="entry name" value="Rab_GAP_TBC_domain"/>
</dbReference>
<dbReference type="PANTHER" id="PTHR47219">
    <property type="entry name" value="RAB GTPASE-ACTIVATING PROTEIN 1-LIKE"/>
    <property type="match status" value="1"/>
</dbReference>
<gene>
    <name evidence="1" type="ORF">PIB30_092839</name>
</gene>
<dbReference type="Gene3D" id="1.10.472.80">
    <property type="entry name" value="Ypt/Rab-GAP domain of gyp1p, domain 3"/>
    <property type="match status" value="1"/>
</dbReference>
<evidence type="ECO:0000313" key="1">
    <source>
        <dbReference type="EMBL" id="MED6164719.1"/>
    </source>
</evidence>
<name>A0ABU6UUG4_9FABA</name>
<keyword evidence="2" id="KW-1185">Reference proteome</keyword>
<dbReference type="Proteomes" id="UP001341840">
    <property type="component" value="Unassembled WGS sequence"/>
</dbReference>
<organism evidence="1 2">
    <name type="scientific">Stylosanthes scabra</name>
    <dbReference type="NCBI Taxonomy" id="79078"/>
    <lineage>
        <taxon>Eukaryota</taxon>
        <taxon>Viridiplantae</taxon>
        <taxon>Streptophyta</taxon>
        <taxon>Embryophyta</taxon>
        <taxon>Tracheophyta</taxon>
        <taxon>Spermatophyta</taxon>
        <taxon>Magnoliopsida</taxon>
        <taxon>eudicotyledons</taxon>
        <taxon>Gunneridae</taxon>
        <taxon>Pentapetalae</taxon>
        <taxon>rosids</taxon>
        <taxon>fabids</taxon>
        <taxon>Fabales</taxon>
        <taxon>Fabaceae</taxon>
        <taxon>Papilionoideae</taxon>
        <taxon>50 kb inversion clade</taxon>
        <taxon>dalbergioids sensu lato</taxon>
        <taxon>Dalbergieae</taxon>
        <taxon>Pterocarpus clade</taxon>
        <taxon>Stylosanthes</taxon>
    </lineage>
</organism>
<dbReference type="InterPro" id="IPR035969">
    <property type="entry name" value="Rab-GAP_TBC_sf"/>
</dbReference>
<protein>
    <submittedName>
        <fullName evidence="1">Uncharacterized protein</fullName>
    </submittedName>
</protein>
<feature type="non-terminal residue" evidence="1">
    <location>
        <position position="1"/>
    </location>
</feature>
<dbReference type="PANTHER" id="PTHR47219:SF9">
    <property type="entry name" value="GTPASE ACTIVATING PROTEIN AND CENTROSOME-ASSOCIATED, ISOFORM B"/>
    <property type="match status" value="1"/>
</dbReference>
<evidence type="ECO:0000313" key="2">
    <source>
        <dbReference type="Proteomes" id="UP001341840"/>
    </source>
</evidence>